<sequence length="39" mass="4585">MGPRGHVLKGFFQIMENYERCDKLRPKARRSHNSPENKG</sequence>
<organism evidence="1 2">
    <name type="scientific">Hydrogenispora ethanolica</name>
    <dbReference type="NCBI Taxonomy" id="1082276"/>
    <lineage>
        <taxon>Bacteria</taxon>
        <taxon>Bacillati</taxon>
        <taxon>Bacillota</taxon>
        <taxon>Hydrogenispora</taxon>
    </lineage>
</organism>
<protein>
    <submittedName>
        <fullName evidence="1">Uncharacterized protein</fullName>
    </submittedName>
</protein>
<dbReference type="Proteomes" id="UP000295008">
    <property type="component" value="Unassembled WGS sequence"/>
</dbReference>
<reference evidence="1 2" key="1">
    <citation type="submission" date="2019-03" db="EMBL/GenBank/DDBJ databases">
        <title>Genomic Encyclopedia of Type Strains, Phase IV (KMG-IV): sequencing the most valuable type-strain genomes for metagenomic binning, comparative biology and taxonomic classification.</title>
        <authorList>
            <person name="Goeker M."/>
        </authorList>
    </citation>
    <scope>NUCLEOTIDE SEQUENCE [LARGE SCALE GENOMIC DNA]</scope>
    <source>
        <strain evidence="1 2">LX-B</strain>
    </source>
</reference>
<dbReference type="EMBL" id="SLUN01000001">
    <property type="protein sequence ID" value="TCL76891.1"/>
    <property type="molecule type" value="Genomic_DNA"/>
</dbReference>
<comment type="caution">
    <text evidence="1">The sequence shown here is derived from an EMBL/GenBank/DDBJ whole genome shotgun (WGS) entry which is preliminary data.</text>
</comment>
<dbReference type="AlphaFoldDB" id="A0A4R1SBL0"/>
<name>A0A4R1SBL0_HYDET</name>
<evidence type="ECO:0000313" key="1">
    <source>
        <dbReference type="EMBL" id="TCL76891.1"/>
    </source>
</evidence>
<keyword evidence="2" id="KW-1185">Reference proteome</keyword>
<accession>A0A4R1SBL0</accession>
<proteinExistence type="predicted"/>
<evidence type="ECO:0000313" key="2">
    <source>
        <dbReference type="Proteomes" id="UP000295008"/>
    </source>
</evidence>
<gene>
    <name evidence="1" type="ORF">EDC14_1001176</name>
</gene>